<name>I3T736_MEDTR</name>
<reference evidence="1" key="1">
    <citation type="submission" date="2012-05" db="EMBL/GenBank/DDBJ databases">
        <authorList>
            <person name="Krishnakumar V."/>
            <person name="Cheung F."/>
            <person name="Xiao Y."/>
            <person name="Chan A."/>
            <person name="Moskal W.A."/>
            <person name="Town C.D."/>
        </authorList>
    </citation>
    <scope>NUCLEOTIDE SEQUENCE</scope>
</reference>
<sequence>MSVFQAFKCPKPNYTYIYKH</sequence>
<dbReference type="AlphaFoldDB" id="I3T736"/>
<proteinExistence type="evidence at transcript level"/>
<protein>
    <submittedName>
        <fullName evidence="1">Uncharacterized protein</fullName>
    </submittedName>
</protein>
<accession>I3T736</accession>
<dbReference type="EMBL" id="BT148534">
    <property type="protein sequence ID" value="AFK48328.1"/>
    <property type="molecule type" value="mRNA"/>
</dbReference>
<organism evidence="1">
    <name type="scientific">Medicago truncatula</name>
    <name type="common">Barrel medic</name>
    <name type="synonym">Medicago tribuloides</name>
    <dbReference type="NCBI Taxonomy" id="3880"/>
    <lineage>
        <taxon>Eukaryota</taxon>
        <taxon>Viridiplantae</taxon>
        <taxon>Streptophyta</taxon>
        <taxon>Embryophyta</taxon>
        <taxon>Tracheophyta</taxon>
        <taxon>Spermatophyta</taxon>
        <taxon>Magnoliopsida</taxon>
        <taxon>eudicotyledons</taxon>
        <taxon>Gunneridae</taxon>
        <taxon>Pentapetalae</taxon>
        <taxon>rosids</taxon>
        <taxon>fabids</taxon>
        <taxon>Fabales</taxon>
        <taxon>Fabaceae</taxon>
        <taxon>Papilionoideae</taxon>
        <taxon>50 kb inversion clade</taxon>
        <taxon>NPAAA clade</taxon>
        <taxon>Hologalegina</taxon>
        <taxon>IRL clade</taxon>
        <taxon>Trifolieae</taxon>
        <taxon>Medicago</taxon>
    </lineage>
</organism>
<evidence type="ECO:0000313" key="1">
    <source>
        <dbReference type="EMBL" id="AFK48328.1"/>
    </source>
</evidence>